<feature type="compositionally biased region" description="Basic residues" evidence="1">
    <location>
        <begin position="161"/>
        <end position="170"/>
    </location>
</feature>
<evidence type="ECO:0000256" key="1">
    <source>
        <dbReference type="SAM" id="MobiDB-lite"/>
    </source>
</evidence>
<feature type="compositionally biased region" description="Basic and acidic residues" evidence="1">
    <location>
        <begin position="144"/>
        <end position="154"/>
    </location>
</feature>
<dbReference type="InParanoid" id="A0A401GVF4"/>
<accession>A0A401GVF4</accession>
<dbReference type="GeneID" id="38783112"/>
<feature type="compositionally biased region" description="Low complexity" evidence="1">
    <location>
        <begin position="366"/>
        <end position="376"/>
    </location>
</feature>
<name>A0A401GVF4_9APHY</name>
<keyword evidence="3" id="KW-1185">Reference proteome</keyword>
<sequence>MESRGRGSSRRECMTCHFVASSTGLLEDHMRLFHGSPALLCHFDPGLVDANPSEPWLCNFTAGTRKQLGLHLQQVHGMHDSVAVHNLVSIAPTAETGPPTRHVSLEDLTAAYTLPLEDEAPDASWMPRSHVKMSENSASKTHPSSHDATFKEPPRPVSKSFKGRRAKKMHKEPPKPYLDLSFLTSYLEPPPRVPLLDEMYLREGPLLEEPLQLSLVRPDAEQLQYSHGKHNSDATFPPAADEVPTKPHKRLHNQLEKEENRQVYPSITAKRMRLELPPAITNTHAGADTQVRPPYTYRWPPQLAPGVAQQQPSPILTSPIRHPVPSAQPAGAEAGRVLIPSVISLIVPLTSAEAPPQMISLRRPPVDTTTPPTTSPIQREPSLNDDVNGRVREDGLLPLHAHISMEEPSRVFDERVGALREVNSWEATVHSYSSGAPD</sequence>
<organism evidence="2 3">
    <name type="scientific">Sparassis crispa</name>
    <dbReference type="NCBI Taxonomy" id="139825"/>
    <lineage>
        <taxon>Eukaryota</taxon>
        <taxon>Fungi</taxon>
        <taxon>Dikarya</taxon>
        <taxon>Basidiomycota</taxon>
        <taxon>Agaricomycotina</taxon>
        <taxon>Agaricomycetes</taxon>
        <taxon>Polyporales</taxon>
        <taxon>Sparassidaceae</taxon>
        <taxon>Sparassis</taxon>
    </lineage>
</organism>
<dbReference type="RefSeq" id="XP_027617108.1">
    <property type="nucleotide sequence ID" value="XM_027761307.1"/>
</dbReference>
<feature type="region of interest" description="Disordered" evidence="1">
    <location>
        <begin position="123"/>
        <end position="173"/>
    </location>
</feature>
<feature type="region of interest" description="Disordered" evidence="1">
    <location>
        <begin position="360"/>
        <end position="389"/>
    </location>
</feature>
<dbReference type="Proteomes" id="UP000287166">
    <property type="component" value="Unassembled WGS sequence"/>
</dbReference>
<reference evidence="2 3" key="1">
    <citation type="journal article" date="2018" name="Sci. Rep.">
        <title>Genome sequence of the cauliflower mushroom Sparassis crispa (Hanabiratake) and its association with beneficial usage.</title>
        <authorList>
            <person name="Kiyama R."/>
            <person name="Furutani Y."/>
            <person name="Kawaguchi K."/>
            <person name="Nakanishi T."/>
        </authorList>
    </citation>
    <scope>NUCLEOTIDE SEQUENCE [LARGE SCALE GENOMIC DNA]</scope>
</reference>
<proteinExistence type="predicted"/>
<gene>
    <name evidence="2" type="ORF">SCP_0900730</name>
</gene>
<evidence type="ECO:0000313" key="3">
    <source>
        <dbReference type="Proteomes" id="UP000287166"/>
    </source>
</evidence>
<comment type="caution">
    <text evidence="2">The sequence shown here is derived from an EMBL/GenBank/DDBJ whole genome shotgun (WGS) entry which is preliminary data.</text>
</comment>
<evidence type="ECO:0000313" key="2">
    <source>
        <dbReference type="EMBL" id="GBE86195.1"/>
    </source>
</evidence>
<dbReference type="EMBL" id="BFAD01000009">
    <property type="protein sequence ID" value="GBE86195.1"/>
    <property type="molecule type" value="Genomic_DNA"/>
</dbReference>
<protein>
    <submittedName>
        <fullName evidence="2">Uncharacterized protein</fullName>
    </submittedName>
</protein>
<dbReference type="AlphaFoldDB" id="A0A401GVF4"/>